<dbReference type="AlphaFoldDB" id="A0A8S9YEG5"/>
<gene>
    <name evidence="3" type="ORF">EG68_06778</name>
</gene>
<dbReference type="GO" id="GO:0009982">
    <property type="term" value="F:pseudouridine synthase activity"/>
    <property type="evidence" value="ECO:0007669"/>
    <property type="project" value="InterPro"/>
</dbReference>
<protein>
    <recommendedName>
        <fullName evidence="2">Pseudouridine synthase RsuA/RluA-like domain-containing protein</fullName>
    </recommendedName>
</protein>
<dbReference type="InterPro" id="IPR050188">
    <property type="entry name" value="RluA_PseudoU_synthase"/>
</dbReference>
<evidence type="ECO:0000256" key="1">
    <source>
        <dbReference type="PROSITE-ProRule" id="PRU00182"/>
    </source>
</evidence>
<dbReference type="CDD" id="cd02557">
    <property type="entry name" value="PseudoU_synth_ScRIB2"/>
    <property type="match status" value="1"/>
</dbReference>
<evidence type="ECO:0000313" key="3">
    <source>
        <dbReference type="EMBL" id="KAF7232827.1"/>
    </source>
</evidence>
<dbReference type="PANTHER" id="PTHR21600:SF40">
    <property type="entry name" value="PSEUDOURIDYLATE SYNTHASE RPUSD2"/>
    <property type="match status" value="1"/>
</dbReference>
<dbReference type="PANTHER" id="PTHR21600">
    <property type="entry name" value="MITOCHONDRIAL RNA PSEUDOURIDINE SYNTHASE"/>
    <property type="match status" value="1"/>
</dbReference>
<accession>A0A8S9YEG5</accession>
<dbReference type="SUPFAM" id="SSF55120">
    <property type="entry name" value="Pseudouridine synthase"/>
    <property type="match status" value="1"/>
</dbReference>
<dbReference type="InterPro" id="IPR006145">
    <property type="entry name" value="PsdUridine_synth_RsuA/RluA"/>
</dbReference>
<dbReference type="EMBL" id="JTDE01021512">
    <property type="protein sequence ID" value="KAF7232827.1"/>
    <property type="molecule type" value="Genomic_DNA"/>
</dbReference>
<sequence>MILRTSRQLVQSMTSSATVTKKLKLSKEAKKEIQKTEARLRKQDKKRALDDFPHYENTEISDYYFENGFRKVYPYHFVFKSYAKRRWLGRSICDVLLEEFNFPSQSVIPDRCLSGDLKVNDLPITPNYILQDSDLISHKVHRHELPVLSLSVIHCFFHHAFISQNNPDTPIKFVYEDDDVLVLSKPASIPVHPCGQYTLNSMVHILAKEYGRRPLRFIHRLDRQVFVMTSGLMITAKNYDASLRLTSQISAREVKKYYICQVEGHFPDRVSDASQTCAPGVIACDQPLGPICAKLGLHAVVSERDGGKASLTHFLRLAYNPLTESSLVLCRLFTGRTHQIRVHLQYLGYPIVDDPLYNSTDWGEMKGKGAQYGIPLDEIIRRISNNRTASSYLNENQPFTEPSHSFDRFKERISASSSLDSDTQDRLVRSFDHHCPDCRLCYRDPDIQHLVLRLHAYQYCGLDWSYVAPLPDWATGGMMSPSQELNALVKAGISTLD</sequence>
<dbReference type="GO" id="GO:0003723">
    <property type="term" value="F:RNA binding"/>
    <property type="evidence" value="ECO:0007669"/>
    <property type="project" value="UniProtKB-KW"/>
</dbReference>
<evidence type="ECO:0000313" key="4">
    <source>
        <dbReference type="Proteomes" id="UP000822476"/>
    </source>
</evidence>
<keyword evidence="1" id="KW-0694">RNA-binding</keyword>
<feature type="domain" description="Pseudouridine synthase RsuA/RluA-like" evidence="2">
    <location>
        <begin position="179"/>
        <end position="345"/>
    </location>
</feature>
<dbReference type="Gene3D" id="3.30.2350.10">
    <property type="entry name" value="Pseudouridine synthase"/>
    <property type="match status" value="1"/>
</dbReference>
<dbReference type="OrthoDB" id="424794at2759"/>
<proteinExistence type="predicted"/>
<dbReference type="Proteomes" id="UP000822476">
    <property type="component" value="Unassembled WGS sequence"/>
</dbReference>
<dbReference type="InterPro" id="IPR020103">
    <property type="entry name" value="PsdUridine_synth_cat_dom_sf"/>
</dbReference>
<organism evidence="3 4">
    <name type="scientific">Paragonimus skrjabini miyazakii</name>
    <dbReference type="NCBI Taxonomy" id="59628"/>
    <lineage>
        <taxon>Eukaryota</taxon>
        <taxon>Metazoa</taxon>
        <taxon>Spiralia</taxon>
        <taxon>Lophotrochozoa</taxon>
        <taxon>Platyhelminthes</taxon>
        <taxon>Trematoda</taxon>
        <taxon>Digenea</taxon>
        <taxon>Plagiorchiida</taxon>
        <taxon>Troglotremata</taxon>
        <taxon>Troglotrematidae</taxon>
        <taxon>Paragonimus</taxon>
    </lineage>
</organism>
<reference evidence="3" key="1">
    <citation type="submission" date="2019-07" db="EMBL/GenBank/DDBJ databases">
        <title>Annotation for the trematode Paragonimus miyazaki's.</title>
        <authorList>
            <person name="Choi Y.-J."/>
        </authorList>
    </citation>
    <scope>NUCLEOTIDE SEQUENCE</scope>
    <source>
        <strain evidence="3">Japan</strain>
    </source>
</reference>
<comment type="caution">
    <text evidence="3">The sequence shown here is derived from an EMBL/GenBank/DDBJ whole genome shotgun (WGS) entry which is preliminary data.</text>
</comment>
<keyword evidence="4" id="KW-1185">Reference proteome</keyword>
<dbReference type="PROSITE" id="PS50889">
    <property type="entry name" value="S4"/>
    <property type="match status" value="1"/>
</dbReference>
<dbReference type="Pfam" id="PF00849">
    <property type="entry name" value="PseudoU_synth_2"/>
    <property type="match status" value="1"/>
</dbReference>
<evidence type="ECO:0000259" key="2">
    <source>
        <dbReference type="Pfam" id="PF00849"/>
    </source>
</evidence>
<name>A0A8S9YEG5_9TREM</name>
<dbReference type="GO" id="GO:0000455">
    <property type="term" value="P:enzyme-directed rRNA pseudouridine synthesis"/>
    <property type="evidence" value="ECO:0007669"/>
    <property type="project" value="TreeGrafter"/>
</dbReference>